<dbReference type="PANTHER" id="PTHR20875">
    <property type="entry name" value="EF-HAND CALCIUM-BINDING DOMAIN-CONTAINING PROTEIN 6-RELATED"/>
    <property type="match status" value="1"/>
</dbReference>
<evidence type="ECO:0000313" key="3">
    <source>
        <dbReference type="RefSeq" id="XP_005100807.1"/>
    </source>
</evidence>
<proteinExistence type="predicted"/>
<dbReference type="GeneID" id="101861823"/>
<protein>
    <submittedName>
        <fullName evidence="3">Uncharacterized protein LOC101861823</fullName>
    </submittedName>
</protein>
<dbReference type="PANTHER" id="PTHR20875:SF0">
    <property type="entry name" value="GH12158P"/>
    <property type="match status" value="1"/>
</dbReference>
<dbReference type="Proteomes" id="UP000694888">
    <property type="component" value="Unplaced"/>
</dbReference>
<organism evidence="2 3">
    <name type="scientific">Aplysia californica</name>
    <name type="common">California sea hare</name>
    <dbReference type="NCBI Taxonomy" id="6500"/>
    <lineage>
        <taxon>Eukaryota</taxon>
        <taxon>Metazoa</taxon>
        <taxon>Spiralia</taxon>
        <taxon>Lophotrochozoa</taxon>
        <taxon>Mollusca</taxon>
        <taxon>Gastropoda</taxon>
        <taxon>Heterobranchia</taxon>
        <taxon>Euthyneura</taxon>
        <taxon>Tectipleura</taxon>
        <taxon>Aplysiida</taxon>
        <taxon>Aplysioidea</taxon>
        <taxon>Aplysiidae</taxon>
        <taxon>Aplysia</taxon>
    </lineage>
</organism>
<dbReference type="InterPro" id="IPR052603">
    <property type="entry name" value="EFCB6"/>
</dbReference>
<sequence length="931" mass="108890">MAAAAVASNVEDSVRTIAQTKRIRVSEFFQDYDKLRSGFVTVPQFFRCLWQTLSLKLSDDEERALSMKYGLLDNGKINYKRFCDTIEQHFNPYQLNAPPEIQEKIPMEYLGTVRSTRPLSVGSEARLVELLRRMQQYYKVRGINLRTQYEDFDRHHRGVVSESQFYRNFPGPLDVDEEDMKTLVEKYNDPKSPGLINYLNLHHDILAVHNYVKKEREPANWSRERSVDMTPLFPSADPTLSEILDKVRVAVFKNGIRTIEFFKDHDKLRSGVITENQFVCGLALACGKEAQLARPEIQKVVEYYRLPDGRVQYKEFCDAMENAFNIPDLEKKPTESVQRPPRGTLTRGLKPLTEGEEQRLMEVLNTIADKVVKDRIMMYQYFKDFDRSKAYTRVVTPPQFARILHFLGLNVNNEDLKLILNKFQDPSSGDVNYPAFVQAVDREFVGHTMDDVDISDPNRTNVVPQAVGETKWVESPPVKFEELMARIRHIVLASRLRVIEYFQDFDPLRSGSISIPQFRRGLASMGLSKLGQHDLNDNQFDMLVEQYRNPKKPDQVLWTNFLADIESVFTQEGLEQAPTANVPRQELFRVPKPGTTDWNNASNDHVDLYNETMKHIGQRVDHRRILMKPAFQDFDKHNNGHITRTQFRQCFKILEIPIEEPQMHALEALYCNDVGVNYMQFLQDLEPVEPIPFMYIKRMEEIRQANSKQALPEQRPNSDLESVYLKIKTKVCKERIRIYEFMKDYDKLRSGRMLKTSFRRALNLARLDLLESEVAMLEDKYQSGREVDFVEYLRFCQDIESIFTKDHLEKNPLEDVEQFKPDEEWAVTVLTGQEEEQLMKCMLRIAEKVYKHRMQLFPLFEDYDRVHNGAVSQSQFRRVLMELELAKLAADTDIELLWKKYQVQVGGRTDINYIAFCEKIYELAGFEHRKP</sequence>
<feature type="domain" description="EF-hand" evidence="1">
    <location>
        <begin position="630"/>
        <end position="657"/>
    </location>
</feature>
<dbReference type="InterPro" id="IPR011992">
    <property type="entry name" value="EF-hand-dom_pair"/>
</dbReference>
<dbReference type="SUPFAM" id="SSF47473">
    <property type="entry name" value="EF-hand"/>
    <property type="match status" value="4"/>
</dbReference>
<evidence type="ECO:0000313" key="2">
    <source>
        <dbReference type="Proteomes" id="UP000694888"/>
    </source>
</evidence>
<dbReference type="RefSeq" id="XP_005100807.1">
    <property type="nucleotide sequence ID" value="XM_005100750.3"/>
</dbReference>
<keyword evidence="2" id="KW-1185">Reference proteome</keyword>
<dbReference type="SMART" id="SM00054">
    <property type="entry name" value="EFh"/>
    <property type="match status" value="5"/>
</dbReference>
<dbReference type="PROSITE" id="PS50222">
    <property type="entry name" value="EF_HAND_2"/>
    <property type="match status" value="1"/>
</dbReference>
<reference evidence="3" key="1">
    <citation type="submission" date="2025-08" db="UniProtKB">
        <authorList>
            <consortium name="RefSeq"/>
        </authorList>
    </citation>
    <scope>IDENTIFICATION</scope>
</reference>
<dbReference type="InterPro" id="IPR002048">
    <property type="entry name" value="EF_hand_dom"/>
</dbReference>
<name>A0ABM0JT03_APLCA</name>
<accession>A0ABM0JT03</accession>
<gene>
    <name evidence="3" type="primary">LOC101861823</name>
</gene>
<dbReference type="Gene3D" id="1.10.238.10">
    <property type="entry name" value="EF-hand"/>
    <property type="match status" value="6"/>
</dbReference>
<evidence type="ECO:0000259" key="1">
    <source>
        <dbReference type="PROSITE" id="PS50222"/>
    </source>
</evidence>